<keyword evidence="14" id="KW-0449">Lipoprotein</keyword>
<evidence type="ECO:0000256" key="1">
    <source>
        <dbReference type="ARBA" id="ARBA00004571"/>
    </source>
</evidence>
<keyword evidence="9" id="KW-0406">Ion transport</keyword>
<evidence type="ECO:0000259" key="16">
    <source>
        <dbReference type="Pfam" id="PF22461"/>
    </source>
</evidence>
<evidence type="ECO:0000256" key="12">
    <source>
        <dbReference type="ARBA" id="ARBA00023139"/>
    </source>
</evidence>
<dbReference type="InterPro" id="IPR054765">
    <property type="entry name" value="SLBB_dom"/>
</dbReference>
<proteinExistence type="inferred from homology"/>
<evidence type="ECO:0000256" key="7">
    <source>
        <dbReference type="ARBA" id="ARBA00022729"/>
    </source>
</evidence>
<keyword evidence="7" id="KW-0732">Signal</keyword>
<feature type="domain" description="SLBB" evidence="16">
    <location>
        <begin position="262"/>
        <end position="345"/>
    </location>
</feature>
<keyword evidence="6" id="KW-0812">Transmembrane</keyword>
<dbReference type="Pfam" id="PF02563">
    <property type="entry name" value="Poly_export"/>
    <property type="match status" value="1"/>
</dbReference>
<evidence type="ECO:0000256" key="3">
    <source>
        <dbReference type="ARBA" id="ARBA00022448"/>
    </source>
</evidence>
<evidence type="ECO:0000256" key="14">
    <source>
        <dbReference type="ARBA" id="ARBA00023288"/>
    </source>
</evidence>
<dbReference type="PANTHER" id="PTHR33619">
    <property type="entry name" value="POLYSACCHARIDE EXPORT PROTEIN GFCE-RELATED"/>
    <property type="match status" value="1"/>
</dbReference>
<comment type="subcellular location">
    <subcellularLocation>
        <location evidence="1">Cell outer membrane</location>
        <topology evidence="1">Multi-pass membrane protein</topology>
    </subcellularLocation>
</comment>
<name>A0ABQ6CI94_9HYPH</name>
<protein>
    <submittedName>
        <fullName evidence="17">Sugar ABC transporter substrate-binding protein</fullName>
    </submittedName>
</protein>
<evidence type="ECO:0000256" key="13">
    <source>
        <dbReference type="ARBA" id="ARBA00023237"/>
    </source>
</evidence>
<dbReference type="Gene3D" id="3.10.560.10">
    <property type="entry name" value="Outer membrane lipoprotein wza domain like"/>
    <property type="match status" value="2"/>
</dbReference>
<evidence type="ECO:0000256" key="5">
    <source>
        <dbReference type="ARBA" id="ARBA00022597"/>
    </source>
</evidence>
<keyword evidence="11" id="KW-0472">Membrane</keyword>
<evidence type="ECO:0000313" key="18">
    <source>
        <dbReference type="Proteomes" id="UP001156882"/>
    </source>
</evidence>
<organism evidence="17 18">
    <name type="scientific">Labrys miyagiensis</name>
    <dbReference type="NCBI Taxonomy" id="346912"/>
    <lineage>
        <taxon>Bacteria</taxon>
        <taxon>Pseudomonadati</taxon>
        <taxon>Pseudomonadota</taxon>
        <taxon>Alphaproteobacteria</taxon>
        <taxon>Hyphomicrobiales</taxon>
        <taxon>Xanthobacteraceae</taxon>
        <taxon>Labrys</taxon>
    </lineage>
</organism>
<keyword evidence="4" id="KW-1134">Transmembrane beta strand</keyword>
<feature type="domain" description="Polysaccharide export protein N-terminal" evidence="15">
    <location>
        <begin position="61"/>
        <end position="151"/>
    </location>
</feature>
<dbReference type="Pfam" id="PF22461">
    <property type="entry name" value="SLBB_2"/>
    <property type="match status" value="2"/>
</dbReference>
<dbReference type="EMBL" id="BSPC01000026">
    <property type="protein sequence ID" value="GLS19929.1"/>
    <property type="molecule type" value="Genomic_DNA"/>
</dbReference>
<dbReference type="InterPro" id="IPR049712">
    <property type="entry name" value="Poly_export"/>
</dbReference>
<dbReference type="Gene3D" id="3.30.1950.10">
    <property type="entry name" value="wza like domain"/>
    <property type="match status" value="1"/>
</dbReference>
<comment type="similarity">
    <text evidence="2">Belongs to the BexD/CtrA/VexA family.</text>
</comment>
<keyword evidence="13" id="KW-0998">Cell outer membrane</keyword>
<evidence type="ECO:0000313" key="17">
    <source>
        <dbReference type="EMBL" id="GLS19929.1"/>
    </source>
</evidence>
<gene>
    <name evidence="17" type="ORF">GCM10007874_29460</name>
</gene>
<sequence length="381" mass="40604">MVSKDGPTGAAVRQDAAVTASNVPKAIPYVLVALNPASLGAANRGTLSATPRFTSMARGTGPDVSIGVGDILSVTIFEAESGGLFIPKEAGSRSGNFVEIPNQQVDRSGVITIPYVDGPVHVAGRTTRSISAEISSRLKSRAIEPQVVVSVVEHRGNDISVLGEVNQAQHFSMDPGGIKLLDAIARAGGPRNPPYETTVTIQRNGVTRRASMSTIIRDPSQNVALRPGDVIYLTRDQKVFMVLGATPSPGSIGGTNNRRFSFDDDTMSLSEAIAKAGGLDTTRADPKEVFLFRVERRSTLMAAGVDVSQYKGDLVPTVYTVDLRKGDNFFMANSFNIRDKDLIFVSESPSTDLIKFLNILSPITSNAYSISESAAVSHNTY</sequence>
<evidence type="ECO:0000256" key="2">
    <source>
        <dbReference type="ARBA" id="ARBA00009450"/>
    </source>
</evidence>
<keyword evidence="18" id="KW-1185">Reference proteome</keyword>
<evidence type="ECO:0000256" key="4">
    <source>
        <dbReference type="ARBA" id="ARBA00022452"/>
    </source>
</evidence>
<dbReference type="PANTHER" id="PTHR33619:SF3">
    <property type="entry name" value="POLYSACCHARIDE EXPORT PROTEIN GFCE-RELATED"/>
    <property type="match status" value="1"/>
</dbReference>
<keyword evidence="5" id="KW-0762">Sugar transport</keyword>
<feature type="domain" description="SLBB" evidence="16">
    <location>
        <begin position="159"/>
        <end position="232"/>
    </location>
</feature>
<dbReference type="Proteomes" id="UP001156882">
    <property type="component" value="Unassembled WGS sequence"/>
</dbReference>
<evidence type="ECO:0000259" key="15">
    <source>
        <dbReference type="Pfam" id="PF02563"/>
    </source>
</evidence>
<reference evidence="18" key="1">
    <citation type="journal article" date="2019" name="Int. J. Syst. Evol. Microbiol.">
        <title>The Global Catalogue of Microorganisms (GCM) 10K type strain sequencing project: providing services to taxonomists for standard genome sequencing and annotation.</title>
        <authorList>
            <consortium name="The Broad Institute Genomics Platform"/>
            <consortium name="The Broad Institute Genome Sequencing Center for Infectious Disease"/>
            <person name="Wu L."/>
            <person name="Ma J."/>
        </authorList>
    </citation>
    <scope>NUCLEOTIDE SEQUENCE [LARGE SCALE GENOMIC DNA]</scope>
    <source>
        <strain evidence="18">NBRC 101365</strain>
    </source>
</reference>
<dbReference type="InterPro" id="IPR003715">
    <property type="entry name" value="Poly_export_N"/>
</dbReference>
<keyword evidence="3" id="KW-0813">Transport</keyword>
<dbReference type="RefSeq" id="WP_284312989.1">
    <property type="nucleotide sequence ID" value="NZ_BSPC01000026.1"/>
</dbReference>
<evidence type="ECO:0000256" key="8">
    <source>
        <dbReference type="ARBA" id="ARBA00023047"/>
    </source>
</evidence>
<evidence type="ECO:0000256" key="6">
    <source>
        <dbReference type="ARBA" id="ARBA00022692"/>
    </source>
</evidence>
<comment type="caution">
    <text evidence="17">The sequence shown here is derived from an EMBL/GenBank/DDBJ whole genome shotgun (WGS) entry which is preliminary data.</text>
</comment>
<evidence type="ECO:0000256" key="11">
    <source>
        <dbReference type="ARBA" id="ARBA00023136"/>
    </source>
</evidence>
<keyword evidence="10" id="KW-0626">Porin</keyword>
<accession>A0ABQ6CI94</accession>
<evidence type="ECO:0000256" key="9">
    <source>
        <dbReference type="ARBA" id="ARBA00023065"/>
    </source>
</evidence>
<evidence type="ECO:0000256" key="10">
    <source>
        <dbReference type="ARBA" id="ARBA00023114"/>
    </source>
</evidence>
<keyword evidence="12" id="KW-0564">Palmitate</keyword>
<keyword evidence="8" id="KW-0625">Polysaccharide transport</keyword>